<evidence type="ECO:0000313" key="1">
    <source>
        <dbReference type="EMBL" id="KAG5652088.1"/>
    </source>
</evidence>
<evidence type="ECO:0000313" key="2">
    <source>
        <dbReference type="Proteomes" id="UP000717328"/>
    </source>
</evidence>
<dbReference type="Pfam" id="PF13812">
    <property type="entry name" value="PPR_3"/>
    <property type="match status" value="1"/>
</dbReference>
<dbReference type="Gene3D" id="1.25.40.10">
    <property type="entry name" value="Tetratricopeptide repeat domain"/>
    <property type="match status" value="1"/>
</dbReference>
<organism evidence="1 2">
    <name type="scientific">Sphagnurus paluster</name>
    <dbReference type="NCBI Taxonomy" id="117069"/>
    <lineage>
        <taxon>Eukaryota</taxon>
        <taxon>Fungi</taxon>
        <taxon>Dikarya</taxon>
        <taxon>Basidiomycota</taxon>
        <taxon>Agaricomycotina</taxon>
        <taxon>Agaricomycetes</taxon>
        <taxon>Agaricomycetidae</taxon>
        <taxon>Agaricales</taxon>
        <taxon>Tricholomatineae</taxon>
        <taxon>Lyophyllaceae</taxon>
        <taxon>Sphagnurus</taxon>
    </lineage>
</organism>
<dbReference type="EMBL" id="JABCKI010000163">
    <property type="protein sequence ID" value="KAG5652088.1"/>
    <property type="molecule type" value="Genomic_DNA"/>
</dbReference>
<dbReference type="OrthoDB" id="185373at2759"/>
<dbReference type="AlphaFoldDB" id="A0A9P7GL56"/>
<name>A0A9P7GL56_9AGAR</name>
<sequence length="817" mass="91677">MLDRRAASLDVVVVQQAAAADAKTDIVTRHVIAVTNVTQFWPLHDASDNGRIRWPWMLSASWHSVGHQPRWTAISRKIAHSAARSTSATLGLYVPTRATILSKCAVQNEKPDIARDPFVFEEQTEDYASVIRESPVRPPSTLSLIQATLAPLLPQPSPGDVSIFEDPSGSDYNTLTASKRYTPSSLIETLSHLVHAKKFGEAYDFLMEIQSSGIAIPNSHLWELPAQAAIISGPSLGMEAQISRFTTWFSLIPPKHLGDPRRRFRRTSKLIFQTQHANVPLAIQFSLMLASKGYISTISDAIPFVMRFAPPAVSVQFVKDLEKADWDYKALISLGSEVPTRRQDALTRSHVRAPAVEALARSNYLNEAISLLPGPDIPPFQLPDRTYYLLLSRLRQSNNPDAVKYITHVEKLRKDPAYSKPYDGQVAKNDYQPFEADIDIALSKSVDLKVLECEVNPHSESYIGDALAPELRSLIDAVQSPSTFPTTVKLVPFIKSYFDTGRSAAIIRLRRLALQAHVTCATGFLQAEITYYLTDGPPILAIKTFADHLFLSGVPQDEVIDALKGSENWPSRDGDDHEHPAYAAMQTKAMRKIWPTPAISDLVWQALVKLAPTDEAVEKLYQTLLRFLAVNADSRLSDTSFLRSPYYPTVKMAPAVFTPFIQRLISEEHPHRVPEFVRDMVRFGIEPNVYHFTQIAGFYASTGDAQRAFIIMDMMDTRYPLHKPEQMTAKRLRGTRKGEHLLRPDVIFYTSIMRGFVQAKSLANALEVDRRFKKRFVYLPGQHAPLDEVYADLRRLQQDVQDQVRHASPFTVLGTPS</sequence>
<dbReference type="Proteomes" id="UP000717328">
    <property type="component" value="Unassembled WGS sequence"/>
</dbReference>
<reference evidence="1" key="1">
    <citation type="submission" date="2021-02" db="EMBL/GenBank/DDBJ databases">
        <authorList>
            <person name="Nieuwenhuis M."/>
            <person name="Van De Peppel L.J.J."/>
        </authorList>
    </citation>
    <scope>NUCLEOTIDE SEQUENCE</scope>
    <source>
        <strain evidence="1">D49</strain>
    </source>
</reference>
<reference evidence="1" key="2">
    <citation type="submission" date="2021-10" db="EMBL/GenBank/DDBJ databases">
        <title>Phylogenomics reveals ancestral predisposition of the termite-cultivated fungus Termitomyces towards a domesticated lifestyle.</title>
        <authorList>
            <person name="Auxier B."/>
            <person name="Grum-Grzhimaylo A."/>
            <person name="Cardenas M.E."/>
            <person name="Lodge J.D."/>
            <person name="Laessoe T."/>
            <person name="Pedersen O."/>
            <person name="Smith M.E."/>
            <person name="Kuyper T.W."/>
            <person name="Franco-Molano E.A."/>
            <person name="Baroni T.J."/>
            <person name="Aanen D.K."/>
        </authorList>
    </citation>
    <scope>NUCLEOTIDE SEQUENCE</scope>
    <source>
        <strain evidence="1">D49</strain>
    </source>
</reference>
<evidence type="ECO:0008006" key="3">
    <source>
        <dbReference type="Google" id="ProtNLM"/>
    </source>
</evidence>
<dbReference type="InterPro" id="IPR011990">
    <property type="entry name" value="TPR-like_helical_dom_sf"/>
</dbReference>
<dbReference type="InterPro" id="IPR002885">
    <property type="entry name" value="PPR_rpt"/>
</dbReference>
<proteinExistence type="predicted"/>
<accession>A0A9P7GL56</accession>
<protein>
    <recommendedName>
        <fullName evidence="3">Pentatricopeptide repeat domain-containing protein</fullName>
    </recommendedName>
</protein>
<keyword evidence="2" id="KW-1185">Reference proteome</keyword>
<gene>
    <name evidence="1" type="ORF">H0H81_006351</name>
</gene>
<comment type="caution">
    <text evidence="1">The sequence shown here is derived from an EMBL/GenBank/DDBJ whole genome shotgun (WGS) entry which is preliminary data.</text>
</comment>